<dbReference type="OrthoDB" id="9800226at2"/>
<proteinExistence type="inferred from homology"/>
<evidence type="ECO:0000256" key="8">
    <source>
        <dbReference type="SAM" id="Phobius"/>
    </source>
</evidence>
<comment type="subcellular location">
    <subcellularLocation>
        <location evidence="1">Cell membrane</location>
        <topology evidence="1">Multi-pass membrane protein</topology>
    </subcellularLocation>
</comment>
<evidence type="ECO:0000313" key="9">
    <source>
        <dbReference type="EMBL" id="ATG46247.1"/>
    </source>
</evidence>
<gene>
    <name evidence="9" type="ORF">CEW89_00865</name>
</gene>
<dbReference type="STRING" id="1758178.GCA_001550095_03460"/>
<evidence type="ECO:0000256" key="3">
    <source>
        <dbReference type="ARBA" id="ARBA00022448"/>
    </source>
</evidence>
<comment type="similarity">
    <text evidence="2">Belongs to the CPA3 antiporters (TC 2.A.63) subunit F family.</text>
</comment>
<sequence>MADLLLSLAALIAAVAFGLAAWRFIKGPRATDRVVAFDALTIISVTGIVLAALITGRSIYLDVALVYALLSFLGVITAARYLEGGEE</sequence>
<evidence type="ECO:0000256" key="1">
    <source>
        <dbReference type="ARBA" id="ARBA00004651"/>
    </source>
</evidence>
<feature type="transmembrane region" description="Helical" evidence="8">
    <location>
        <begin position="36"/>
        <end position="56"/>
    </location>
</feature>
<dbReference type="KEGG" id="ceh:CEW89_00865"/>
<dbReference type="GO" id="GO:0005886">
    <property type="term" value="C:plasma membrane"/>
    <property type="evidence" value="ECO:0007669"/>
    <property type="project" value="UniProtKB-SubCell"/>
</dbReference>
<dbReference type="PANTHER" id="PTHR34702:SF1">
    <property type="entry name" value="NA(+)_H(+) ANTIPORTER SUBUNIT F"/>
    <property type="match status" value="1"/>
</dbReference>
<organism evidence="9 10">
    <name type="scientific">Celeribacter ethanolicus</name>
    <dbReference type="NCBI Taxonomy" id="1758178"/>
    <lineage>
        <taxon>Bacteria</taxon>
        <taxon>Pseudomonadati</taxon>
        <taxon>Pseudomonadota</taxon>
        <taxon>Alphaproteobacteria</taxon>
        <taxon>Rhodobacterales</taxon>
        <taxon>Roseobacteraceae</taxon>
        <taxon>Celeribacter</taxon>
    </lineage>
</organism>
<keyword evidence="4" id="KW-1003">Cell membrane</keyword>
<keyword evidence="3" id="KW-0813">Transport</keyword>
<dbReference type="GO" id="GO:0015385">
    <property type="term" value="F:sodium:proton antiporter activity"/>
    <property type="evidence" value="ECO:0007669"/>
    <property type="project" value="TreeGrafter"/>
</dbReference>
<dbReference type="PANTHER" id="PTHR34702">
    <property type="entry name" value="NA(+)/H(+) ANTIPORTER SUBUNIT F1"/>
    <property type="match status" value="1"/>
</dbReference>
<keyword evidence="7 8" id="KW-0472">Membrane</keyword>
<keyword evidence="6 8" id="KW-1133">Transmembrane helix</keyword>
<name>A0A291G7W1_9RHOB</name>
<dbReference type="Proteomes" id="UP000217935">
    <property type="component" value="Chromosome"/>
</dbReference>
<dbReference type="AlphaFoldDB" id="A0A291G7W1"/>
<dbReference type="RefSeq" id="WP_066711159.1">
    <property type="nucleotide sequence ID" value="NZ_CP022196.1"/>
</dbReference>
<keyword evidence="10" id="KW-1185">Reference proteome</keyword>
<evidence type="ECO:0000313" key="10">
    <source>
        <dbReference type="Proteomes" id="UP000217935"/>
    </source>
</evidence>
<evidence type="ECO:0000256" key="5">
    <source>
        <dbReference type="ARBA" id="ARBA00022692"/>
    </source>
</evidence>
<evidence type="ECO:0000256" key="2">
    <source>
        <dbReference type="ARBA" id="ARBA00009212"/>
    </source>
</evidence>
<dbReference type="EMBL" id="CP022196">
    <property type="protein sequence ID" value="ATG46247.1"/>
    <property type="molecule type" value="Genomic_DNA"/>
</dbReference>
<evidence type="ECO:0000256" key="7">
    <source>
        <dbReference type="ARBA" id="ARBA00023136"/>
    </source>
</evidence>
<keyword evidence="5 8" id="KW-0812">Transmembrane</keyword>
<evidence type="ECO:0000256" key="6">
    <source>
        <dbReference type="ARBA" id="ARBA00022989"/>
    </source>
</evidence>
<evidence type="ECO:0000256" key="4">
    <source>
        <dbReference type="ARBA" id="ARBA00022475"/>
    </source>
</evidence>
<feature type="transmembrane region" description="Helical" evidence="8">
    <location>
        <begin position="63"/>
        <end position="82"/>
    </location>
</feature>
<dbReference type="InterPro" id="IPR007208">
    <property type="entry name" value="MrpF/PhaF-like"/>
</dbReference>
<dbReference type="Pfam" id="PF04066">
    <property type="entry name" value="MrpF_PhaF"/>
    <property type="match status" value="1"/>
</dbReference>
<protein>
    <submittedName>
        <fullName evidence="9">Cation:proton antiporter</fullName>
    </submittedName>
</protein>
<reference evidence="9 10" key="1">
    <citation type="submission" date="2017-06" db="EMBL/GenBank/DDBJ databases">
        <title>Celeribacter sp. TSPH2 complete genome sequence.</title>
        <authorList>
            <person name="Woo J.-H."/>
            <person name="Kim H.-S."/>
        </authorList>
    </citation>
    <scope>NUCLEOTIDE SEQUENCE [LARGE SCALE GENOMIC DNA]</scope>
    <source>
        <strain evidence="9 10">TSPH2</strain>
    </source>
</reference>
<accession>A0A291G7W1</accession>